<dbReference type="STRING" id="545694.TREPR_0552"/>
<reference evidence="2" key="1">
    <citation type="submission" date="2009-12" db="EMBL/GenBank/DDBJ databases">
        <title>Complete sequence of Treponema primitia strain ZAS-2.</title>
        <authorList>
            <person name="Tetu S.G."/>
            <person name="Matson E."/>
            <person name="Ren Q."/>
            <person name="Seshadri R."/>
            <person name="Elbourne L."/>
            <person name="Hassan K.A."/>
            <person name="Durkin A."/>
            <person name="Radune D."/>
            <person name="Mohamoud Y."/>
            <person name="Shay R."/>
            <person name="Jin S."/>
            <person name="Zhang X."/>
            <person name="Lucey K."/>
            <person name="Ballor N.R."/>
            <person name="Ottesen E."/>
            <person name="Rosenthal R."/>
            <person name="Allen A."/>
            <person name="Leadbetter J.R."/>
            <person name="Paulsen I.T."/>
        </authorList>
    </citation>
    <scope>NUCLEOTIDE SEQUENCE [LARGE SCALE GENOMIC DNA]</scope>
    <source>
        <strain evidence="2">ATCC BAA-887 / DSM 12427 / ZAS-2</strain>
    </source>
</reference>
<dbReference type="EMBL" id="CP001843">
    <property type="protein sequence ID" value="AEF86787.1"/>
    <property type="molecule type" value="Genomic_DNA"/>
</dbReference>
<dbReference type="AlphaFoldDB" id="F5YL91"/>
<evidence type="ECO:0000313" key="1">
    <source>
        <dbReference type="EMBL" id="AEF86787.1"/>
    </source>
</evidence>
<dbReference type="OrthoDB" id="9803578at2"/>
<dbReference type="Gene3D" id="3.40.50.1820">
    <property type="entry name" value="alpha/beta hydrolase"/>
    <property type="match status" value="1"/>
</dbReference>
<protein>
    <submittedName>
        <fullName evidence="1">Tributyrin esterase</fullName>
    </submittedName>
</protein>
<dbReference type="PANTHER" id="PTHR48098">
    <property type="entry name" value="ENTEROCHELIN ESTERASE-RELATED"/>
    <property type="match status" value="1"/>
</dbReference>
<accession>F5YL91</accession>
<proteinExistence type="predicted"/>
<sequence length="261" mass="29689">MIVRGNVYSEVLHIETGISVLAPDTHRDKGSCKVVYLFHGLHGDHNSWLDSTMLQTLAKDYNAIFVMPEVGRSFYADMKHGYDYFTYVSEELPEISKKVFNISAKREDTAVMGCSMGGYGALKCALTKPDQYGFCGAISSACLFIDEHLNSLQKNADYWLKTGGPEAEAILRDFYAIFGNDLSYTEGDEIIKLTRKIASRSVKPKIYAACGTEDPLQKENIRFKDQIEKLEWDYTYEEWAGVHDWQFFNDGLNKALQVWYS</sequence>
<dbReference type="InterPro" id="IPR000801">
    <property type="entry name" value="Esterase-like"/>
</dbReference>
<evidence type="ECO:0000313" key="2">
    <source>
        <dbReference type="Proteomes" id="UP000009223"/>
    </source>
</evidence>
<reference evidence="1 2" key="2">
    <citation type="journal article" date="2011" name="ISME J.">
        <title>RNA-seq reveals cooperative metabolic interactions between two termite-gut spirochete species in co-culture.</title>
        <authorList>
            <person name="Rosenthal A.Z."/>
            <person name="Matson E.G."/>
            <person name="Eldar A."/>
            <person name="Leadbetter J.R."/>
        </authorList>
    </citation>
    <scope>NUCLEOTIDE SEQUENCE [LARGE SCALE GENOMIC DNA]</scope>
    <source>
        <strain evidence="2">ATCC BAA-887 / DSM 12427 / ZAS-2</strain>
    </source>
</reference>
<gene>
    <name evidence="1" type="ordered locus">TREPR_0552</name>
</gene>
<dbReference type="SUPFAM" id="SSF53474">
    <property type="entry name" value="alpha/beta-Hydrolases"/>
    <property type="match status" value="1"/>
</dbReference>
<name>F5YL91_TREPZ</name>
<dbReference type="RefSeq" id="WP_015709469.1">
    <property type="nucleotide sequence ID" value="NC_015578.1"/>
</dbReference>
<dbReference type="eggNOG" id="COG0627">
    <property type="taxonomic scope" value="Bacteria"/>
</dbReference>
<dbReference type="InterPro" id="IPR050583">
    <property type="entry name" value="Mycobacterial_A85_antigen"/>
</dbReference>
<keyword evidence="2" id="KW-1185">Reference proteome</keyword>
<dbReference type="HOGENOM" id="CLU_037618_3_0_12"/>
<dbReference type="GO" id="GO:0016747">
    <property type="term" value="F:acyltransferase activity, transferring groups other than amino-acyl groups"/>
    <property type="evidence" value="ECO:0007669"/>
    <property type="project" value="TreeGrafter"/>
</dbReference>
<dbReference type="Proteomes" id="UP000009223">
    <property type="component" value="Chromosome"/>
</dbReference>
<dbReference type="Pfam" id="PF00756">
    <property type="entry name" value="Esterase"/>
    <property type="match status" value="1"/>
</dbReference>
<dbReference type="InterPro" id="IPR029058">
    <property type="entry name" value="AB_hydrolase_fold"/>
</dbReference>
<dbReference type="KEGG" id="tpi:TREPR_0552"/>
<dbReference type="PANTHER" id="PTHR48098:SF1">
    <property type="entry name" value="DIACYLGLYCEROL ACYLTRANSFERASE_MYCOLYLTRANSFERASE AG85A"/>
    <property type="match status" value="1"/>
</dbReference>
<organism evidence="1 2">
    <name type="scientific">Treponema primitia (strain ATCC BAA-887 / DSM 12427 / ZAS-2)</name>
    <dbReference type="NCBI Taxonomy" id="545694"/>
    <lineage>
        <taxon>Bacteria</taxon>
        <taxon>Pseudomonadati</taxon>
        <taxon>Spirochaetota</taxon>
        <taxon>Spirochaetia</taxon>
        <taxon>Spirochaetales</taxon>
        <taxon>Treponemataceae</taxon>
        <taxon>Treponema</taxon>
    </lineage>
</organism>